<dbReference type="EMBL" id="LZMT01000008">
    <property type="protein sequence ID" value="OBX65578.1"/>
    <property type="molecule type" value="Genomic_DNA"/>
</dbReference>
<feature type="transmembrane region" description="Helical" evidence="1">
    <location>
        <begin position="12"/>
        <end position="34"/>
    </location>
</feature>
<evidence type="ECO:0000259" key="2">
    <source>
        <dbReference type="Pfam" id="PF07811"/>
    </source>
</evidence>
<dbReference type="Pfam" id="PF07811">
    <property type="entry name" value="TadE"/>
    <property type="match status" value="1"/>
</dbReference>
<protein>
    <recommendedName>
        <fullName evidence="2">TadE-like domain-containing protein</fullName>
    </recommendedName>
</protein>
<keyword evidence="1" id="KW-1133">Transmembrane helix</keyword>
<keyword evidence="1" id="KW-0472">Membrane</keyword>
<evidence type="ECO:0000256" key="1">
    <source>
        <dbReference type="SAM" id="Phobius"/>
    </source>
</evidence>
<gene>
    <name evidence="3" type="ORF">A9299_08180</name>
</gene>
<comment type="caution">
    <text evidence="3">The sequence shown here is derived from an EMBL/GenBank/DDBJ whole genome shotgun (WGS) entry which is preliminary data.</text>
</comment>
<name>A0AA91FUI7_FAUOS</name>
<accession>A0AA91FUI7</accession>
<keyword evidence="1" id="KW-0812">Transmembrane</keyword>
<dbReference type="InterPro" id="IPR012495">
    <property type="entry name" value="TadE-like_dom"/>
</dbReference>
<dbReference type="AlphaFoldDB" id="A0AA91FUI7"/>
<evidence type="ECO:0000313" key="3">
    <source>
        <dbReference type="EMBL" id="OBX65578.1"/>
    </source>
</evidence>
<proteinExistence type="predicted"/>
<feature type="domain" description="TadE-like" evidence="2">
    <location>
        <begin position="9"/>
        <end position="51"/>
    </location>
</feature>
<sequence length="361" mass="37818">MITRNSQKGASLTEFIVVTPMIFLLGMLGVQYTLMYNAKSNLTYAGYEAARAGAIHHADPQKIQEGLLKGLLPYLNANGNALVKTSNGTVDNIAMLKQAQLTEAPFMKIEIISPNKQAFDDFNNPTLQQLLKTTHKVIPNKQTDFENLKDKVGSSSGLTIAEANVLKLRVTYGYKPEIPLAKNMMSSLYSFLMGPKDSFSLKLLATSRIPMVVDVSAQMLSPPVENGLATLAYNPGGAPSIPAGNNTLPNMGGVTLPPEYQGMTPDQILAKIISEGGTGNTNGGAGSIGVGNKSNNNWLAILIALGLVAAGSMGNNGSGTGSVTGDFLNPSTGEGNTCPISPVSGGAITAQNGNGSYSNDY</sequence>
<organism evidence="3">
    <name type="scientific">Faucicola osloensis</name>
    <name type="common">Moraxella osloensis</name>
    <dbReference type="NCBI Taxonomy" id="34062"/>
    <lineage>
        <taxon>Bacteria</taxon>
        <taxon>Pseudomonadati</taxon>
        <taxon>Pseudomonadota</taxon>
        <taxon>Gammaproteobacteria</taxon>
        <taxon>Moraxellales</taxon>
        <taxon>Moraxellaceae</taxon>
        <taxon>Faucicola</taxon>
    </lineage>
</organism>
<reference evidence="3" key="1">
    <citation type="submission" date="2016-06" db="EMBL/GenBank/DDBJ databases">
        <title>Draft genome of Moraxella osloensis CCUG 67237.</title>
        <authorList>
            <person name="Salva-Serra F."/>
            <person name="Engstrom-Jakobsson H."/>
            <person name="Thorell K."/>
            <person name="Gonzales-Siles L."/>
            <person name="Karlsson R."/>
            <person name="Boulund F."/>
            <person name="Engstrand L."/>
            <person name="Kristiansson E."/>
            <person name="Moore E."/>
        </authorList>
    </citation>
    <scope>NUCLEOTIDE SEQUENCE [LARGE SCALE GENOMIC DNA]</scope>
    <source>
        <strain evidence="3">CCUG 67237</strain>
    </source>
</reference>